<dbReference type="PATRIC" id="fig|54005.3.peg.1315"/>
<name>A0A133PME2_9FIRM</name>
<feature type="domain" description="Glycosyl transferase family 1" evidence="1">
    <location>
        <begin position="191"/>
        <end position="345"/>
    </location>
</feature>
<dbReference type="Pfam" id="PF00534">
    <property type="entry name" value="Glycos_transf_1"/>
    <property type="match status" value="1"/>
</dbReference>
<comment type="caution">
    <text evidence="3">The sequence shown here is derived from an EMBL/GenBank/DDBJ whole genome shotgun (WGS) entry which is preliminary data.</text>
</comment>
<keyword evidence="3" id="KW-0808">Transferase</keyword>
<dbReference type="GO" id="GO:0016757">
    <property type="term" value="F:glycosyltransferase activity"/>
    <property type="evidence" value="ECO:0007669"/>
    <property type="project" value="InterPro"/>
</dbReference>
<organism evidence="3">
    <name type="scientific">Peptoniphilus harei</name>
    <dbReference type="NCBI Taxonomy" id="54005"/>
    <lineage>
        <taxon>Bacteria</taxon>
        <taxon>Bacillati</taxon>
        <taxon>Bacillota</taxon>
        <taxon>Tissierellia</taxon>
        <taxon>Tissierellales</taxon>
        <taxon>Peptoniphilaceae</taxon>
        <taxon>Peptoniphilus</taxon>
    </lineage>
</organism>
<sequence length="382" mass="44013">MIKVLHLISGGDNGGAKTHIFNLMKGLEGKVDAKIICFTKTEFYDEAVERGIDIEVFYQEKRSDLSVVSKIRDLIINENYDLVHAHGARANFICMFLKNKINIPMLTTIHSDYKLDFKDSFYKNLIFTSLNKLALKKFDYYICVSDTFKRMLIKRSFKRRNIYVLYNGIDTEEKIDYLPKASFFEKYKINYNGELVVGIVARLDKVKDHETFVRACKETLSKNTDIIFLIAGGGPEKTRIEELLKEYEIEDKVHLLGFVKDKYSLFNAMDVNVLTSISESFPYVILEAALLKVPTLATRVGGIPKIVLDEKTGFLFEVGDSKKLSESILKIYNDRKLLEELGENINSFVKSEYSHKAMGEKQFEIYKDILKKTNPQENNKTE</sequence>
<reference evidence="3 4" key="1">
    <citation type="submission" date="2016-01" db="EMBL/GenBank/DDBJ databases">
        <authorList>
            <person name="Oliw E.H."/>
        </authorList>
    </citation>
    <scope>NUCLEOTIDE SEQUENCE [LARGE SCALE GENOMIC DNA]</scope>
    <source>
        <strain evidence="3 4">CMW7756A</strain>
    </source>
</reference>
<dbReference type="Proteomes" id="UP000070174">
    <property type="component" value="Unassembled WGS sequence"/>
</dbReference>
<accession>A0A133PME2</accession>
<dbReference type="PANTHER" id="PTHR12526:SF638">
    <property type="entry name" value="SPORE COAT PROTEIN SA"/>
    <property type="match status" value="1"/>
</dbReference>
<gene>
    <name evidence="3" type="ORF">HMPREF3229_01331</name>
</gene>
<dbReference type="PANTHER" id="PTHR12526">
    <property type="entry name" value="GLYCOSYLTRANSFERASE"/>
    <property type="match status" value="1"/>
</dbReference>
<dbReference type="SUPFAM" id="SSF53756">
    <property type="entry name" value="UDP-Glycosyltransferase/glycogen phosphorylase"/>
    <property type="match status" value="1"/>
</dbReference>
<dbReference type="AlphaFoldDB" id="A0A133PME2"/>
<dbReference type="Pfam" id="PF13439">
    <property type="entry name" value="Glyco_transf_4"/>
    <property type="match status" value="1"/>
</dbReference>
<evidence type="ECO:0000259" key="2">
    <source>
        <dbReference type="Pfam" id="PF13439"/>
    </source>
</evidence>
<dbReference type="InterPro" id="IPR028098">
    <property type="entry name" value="Glyco_trans_4-like_N"/>
</dbReference>
<evidence type="ECO:0000313" key="4">
    <source>
        <dbReference type="Proteomes" id="UP000070174"/>
    </source>
</evidence>
<dbReference type="RefSeq" id="WP_060800391.1">
    <property type="nucleotide sequence ID" value="NZ_KQ957101.1"/>
</dbReference>
<evidence type="ECO:0000313" key="3">
    <source>
        <dbReference type="EMBL" id="KXA29705.1"/>
    </source>
</evidence>
<protein>
    <submittedName>
        <fullName evidence="3">Glycosyltransferase, group 1 family protein</fullName>
    </submittedName>
</protein>
<dbReference type="Gene3D" id="3.40.50.2000">
    <property type="entry name" value="Glycogen Phosphorylase B"/>
    <property type="match status" value="2"/>
</dbReference>
<dbReference type="EMBL" id="LRQE01000034">
    <property type="protein sequence ID" value="KXA29705.1"/>
    <property type="molecule type" value="Genomic_DNA"/>
</dbReference>
<dbReference type="InterPro" id="IPR001296">
    <property type="entry name" value="Glyco_trans_1"/>
</dbReference>
<proteinExistence type="predicted"/>
<evidence type="ECO:0000259" key="1">
    <source>
        <dbReference type="Pfam" id="PF00534"/>
    </source>
</evidence>
<feature type="domain" description="Glycosyltransferase subfamily 4-like N-terminal" evidence="2">
    <location>
        <begin position="14"/>
        <end position="173"/>
    </location>
</feature>